<evidence type="ECO:0000256" key="3">
    <source>
        <dbReference type="ARBA" id="ARBA00022827"/>
    </source>
</evidence>
<keyword evidence="7" id="KW-1185">Reference proteome</keyword>
<dbReference type="Gene3D" id="3.50.50.60">
    <property type="entry name" value="FAD/NAD(P)-binding domain"/>
    <property type="match status" value="1"/>
</dbReference>
<organism evidence="6 7">
    <name type="scientific">Pannonibacter tanglangensis</name>
    <dbReference type="NCBI Taxonomy" id="2750084"/>
    <lineage>
        <taxon>Bacteria</taxon>
        <taxon>Pseudomonadati</taxon>
        <taxon>Pseudomonadota</taxon>
        <taxon>Alphaproteobacteria</taxon>
        <taxon>Hyphomicrobiales</taxon>
        <taxon>Stappiaceae</taxon>
        <taxon>Pannonibacter</taxon>
    </lineage>
</organism>
<proteinExistence type="predicted"/>
<evidence type="ECO:0000256" key="1">
    <source>
        <dbReference type="ARBA" id="ARBA00001974"/>
    </source>
</evidence>
<dbReference type="PANTHER" id="PTHR10961">
    <property type="entry name" value="PEROXISOMAL SARCOSINE OXIDASE"/>
    <property type="match status" value="1"/>
</dbReference>
<dbReference type="EMBL" id="JAABLQ010000001">
    <property type="protein sequence ID" value="NBN76950.1"/>
    <property type="molecule type" value="Genomic_DNA"/>
</dbReference>
<keyword evidence="4" id="KW-0560">Oxidoreductase</keyword>
<evidence type="ECO:0000313" key="6">
    <source>
        <dbReference type="EMBL" id="NBN76950.1"/>
    </source>
</evidence>
<dbReference type="Pfam" id="PF01266">
    <property type="entry name" value="DAO"/>
    <property type="match status" value="1"/>
</dbReference>
<dbReference type="PANTHER" id="PTHR10961:SF46">
    <property type="entry name" value="PEROXISOMAL SARCOSINE OXIDASE"/>
    <property type="match status" value="1"/>
</dbReference>
<dbReference type="GO" id="GO:0008115">
    <property type="term" value="F:sarcosine oxidase activity"/>
    <property type="evidence" value="ECO:0007669"/>
    <property type="project" value="TreeGrafter"/>
</dbReference>
<evidence type="ECO:0000313" key="7">
    <source>
        <dbReference type="Proteomes" id="UP000586722"/>
    </source>
</evidence>
<dbReference type="GO" id="GO:0050660">
    <property type="term" value="F:flavin adenine dinucleotide binding"/>
    <property type="evidence" value="ECO:0007669"/>
    <property type="project" value="InterPro"/>
</dbReference>
<reference evidence="7" key="1">
    <citation type="submission" date="2020-01" db="EMBL/GenBank/DDBJ databases">
        <authorList>
            <person name="Fang Y."/>
            <person name="Sun R."/>
            <person name="Nie L."/>
            <person name="He J."/>
            <person name="Hao L."/>
            <person name="Wang L."/>
            <person name="Su S."/>
            <person name="Lv E."/>
            <person name="Zhang Z."/>
            <person name="Xie R."/>
            <person name="Liu H."/>
        </authorList>
    </citation>
    <scope>NUCLEOTIDE SEQUENCE [LARGE SCALE GENOMIC DNA]</scope>
    <source>
        <strain evidence="7">XCT-53</strain>
    </source>
</reference>
<sequence length="366" mass="39228">MNVIVVGAGIAGLSTAWALVRRGVAVTLLEQGPVPNPLSASGDQHRIIRRAYGGQGGYQRRISDAYAAWDEMWDDLGARHLVDTGFLLLSQEPGDEGERYRTGMIAGGYALDEMSGAEAEARYPFLDGQTLRFAAFNPEGGVLLCREIAAGLRDWLRARGADLRERTRVTAIDRAAGTVTLADGTVLTADRVVVTAGAWVTQLAPDLAPTLTPYRTAVVYLEPPADLKAAWAAAPVILDVGGKVDGYVLPPVPGTGLKFGAGIHKYRNADANANRLPVPGEGETLRDHFAPPFARIAEYRVTDVVTCAYTFTADEHFFVRDDGRTVFVSACSGHGYKFGAVVGQKIAAGLLSGDIDMARIWLEARD</sequence>
<comment type="cofactor">
    <cofactor evidence="1">
        <name>FAD</name>
        <dbReference type="ChEBI" id="CHEBI:57692"/>
    </cofactor>
</comment>
<gene>
    <name evidence="6" type="ORF">GWI72_01565</name>
</gene>
<dbReference type="Gene3D" id="3.30.9.10">
    <property type="entry name" value="D-Amino Acid Oxidase, subunit A, domain 2"/>
    <property type="match status" value="1"/>
</dbReference>
<evidence type="ECO:0000256" key="4">
    <source>
        <dbReference type="ARBA" id="ARBA00023002"/>
    </source>
</evidence>
<accession>A0A7X5J886</accession>
<dbReference type="InterPro" id="IPR036188">
    <property type="entry name" value="FAD/NAD-bd_sf"/>
</dbReference>
<evidence type="ECO:0000256" key="2">
    <source>
        <dbReference type="ARBA" id="ARBA00022630"/>
    </source>
</evidence>
<dbReference type="InterPro" id="IPR045170">
    <property type="entry name" value="MTOX"/>
</dbReference>
<dbReference type="SUPFAM" id="SSF51905">
    <property type="entry name" value="FAD/NAD(P)-binding domain"/>
    <property type="match status" value="1"/>
</dbReference>
<evidence type="ECO:0000259" key="5">
    <source>
        <dbReference type="Pfam" id="PF01266"/>
    </source>
</evidence>
<dbReference type="AlphaFoldDB" id="A0A7X5J886"/>
<name>A0A7X5J886_9HYPH</name>
<dbReference type="Proteomes" id="UP000586722">
    <property type="component" value="Unassembled WGS sequence"/>
</dbReference>
<protein>
    <submittedName>
        <fullName evidence="6">FAD-dependent oxidoreductase</fullName>
    </submittedName>
</protein>
<keyword evidence="3" id="KW-0274">FAD</keyword>
<dbReference type="RefSeq" id="WP_161707697.1">
    <property type="nucleotide sequence ID" value="NZ_JAABLQ010000001.1"/>
</dbReference>
<keyword evidence="2" id="KW-0285">Flavoprotein</keyword>
<feature type="domain" description="FAD dependent oxidoreductase" evidence="5">
    <location>
        <begin position="3"/>
        <end position="347"/>
    </location>
</feature>
<comment type="caution">
    <text evidence="6">The sequence shown here is derived from an EMBL/GenBank/DDBJ whole genome shotgun (WGS) entry which is preliminary data.</text>
</comment>
<dbReference type="InterPro" id="IPR006076">
    <property type="entry name" value="FAD-dep_OxRdtase"/>
</dbReference>